<evidence type="ECO:0000313" key="3">
    <source>
        <dbReference type="Proteomes" id="UP000050424"/>
    </source>
</evidence>
<feature type="compositionally biased region" description="Basic and acidic residues" evidence="1">
    <location>
        <begin position="21"/>
        <end position="37"/>
    </location>
</feature>
<reference evidence="2 3" key="1">
    <citation type="submission" date="2015-09" db="EMBL/GenBank/DDBJ databases">
        <title>Draft genome of a European isolate of the apple canker pathogen Neonectria ditissima.</title>
        <authorList>
            <person name="Gomez-Cortecero A."/>
            <person name="Harrison R.J."/>
            <person name="Armitage A.D."/>
        </authorList>
    </citation>
    <scope>NUCLEOTIDE SEQUENCE [LARGE SCALE GENOMIC DNA]</scope>
    <source>
        <strain evidence="2 3">R09/05</strain>
    </source>
</reference>
<dbReference type="EMBL" id="LKCW01000051">
    <property type="protein sequence ID" value="KPM42293.1"/>
    <property type="molecule type" value="Genomic_DNA"/>
</dbReference>
<dbReference type="AlphaFoldDB" id="A0A0P7BNS5"/>
<accession>A0A0P7BNS5</accession>
<gene>
    <name evidence="2" type="ORF">AK830_g4244</name>
</gene>
<evidence type="ECO:0000256" key="1">
    <source>
        <dbReference type="SAM" id="MobiDB-lite"/>
    </source>
</evidence>
<dbReference type="Proteomes" id="UP000050424">
    <property type="component" value="Unassembled WGS sequence"/>
</dbReference>
<feature type="region of interest" description="Disordered" evidence="1">
    <location>
        <begin position="1"/>
        <end position="106"/>
    </location>
</feature>
<organism evidence="2 3">
    <name type="scientific">Neonectria ditissima</name>
    <dbReference type="NCBI Taxonomy" id="78410"/>
    <lineage>
        <taxon>Eukaryota</taxon>
        <taxon>Fungi</taxon>
        <taxon>Dikarya</taxon>
        <taxon>Ascomycota</taxon>
        <taxon>Pezizomycotina</taxon>
        <taxon>Sordariomycetes</taxon>
        <taxon>Hypocreomycetidae</taxon>
        <taxon>Hypocreales</taxon>
        <taxon>Nectriaceae</taxon>
        <taxon>Neonectria</taxon>
    </lineage>
</organism>
<keyword evidence="3" id="KW-1185">Reference proteome</keyword>
<comment type="caution">
    <text evidence="2">The sequence shown here is derived from an EMBL/GenBank/DDBJ whole genome shotgun (WGS) entry which is preliminary data.</text>
</comment>
<sequence>MSTNVRVRARAHIPSGTAHPRPSDISREKQWEQKQEQQHLQTETPTSQVRGTELRGRSARNQGVSQGTTKEARPSNSLLESKLDVHDQGVDKKTTKEPDLDVWMNPASPSPCNMTLIYLPRPAPEMRYIRQHLMGLAIDILIYRP</sequence>
<name>A0A0P7BNS5_9HYPO</name>
<protein>
    <submittedName>
        <fullName evidence="2">Uncharacterized protein</fullName>
    </submittedName>
</protein>
<feature type="compositionally biased region" description="Basic and acidic residues" evidence="1">
    <location>
        <begin position="81"/>
        <end position="99"/>
    </location>
</feature>
<proteinExistence type="predicted"/>
<feature type="compositionally biased region" description="Polar residues" evidence="1">
    <location>
        <begin position="59"/>
        <end position="79"/>
    </location>
</feature>
<evidence type="ECO:0000313" key="2">
    <source>
        <dbReference type="EMBL" id="KPM42293.1"/>
    </source>
</evidence>